<evidence type="ECO:0000313" key="4">
    <source>
        <dbReference type="Proteomes" id="UP000645828"/>
    </source>
</evidence>
<organism evidence="3 4">
    <name type="scientific">Nyctereutes procyonoides</name>
    <name type="common">Raccoon dog</name>
    <name type="synonym">Canis procyonoides</name>
    <dbReference type="NCBI Taxonomy" id="34880"/>
    <lineage>
        <taxon>Eukaryota</taxon>
        <taxon>Metazoa</taxon>
        <taxon>Chordata</taxon>
        <taxon>Craniata</taxon>
        <taxon>Vertebrata</taxon>
        <taxon>Euteleostomi</taxon>
        <taxon>Mammalia</taxon>
        <taxon>Eutheria</taxon>
        <taxon>Laurasiatheria</taxon>
        <taxon>Carnivora</taxon>
        <taxon>Caniformia</taxon>
        <taxon>Canidae</taxon>
        <taxon>Nyctereutes</taxon>
    </lineage>
</organism>
<proteinExistence type="predicted"/>
<dbReference type="InterPro" id="IPR050413">
    <property type="entry name" value="TCR_beta_variable"/>
</dbReference>
<dbReference type="SUPFAM" id="SSF48726">
    <property type="entry name" value="Immunoglobulin"/>
    <property type="match status" value="1"/>
</dbReference>
<reference evidence="3" key="1">
    <citation type="submission" date="2020-12" db="EMBL/GenBank/DDBJ databases">
        <authorList>
            <consortium name="Molecular Ecology Group"/>
        </authorList>
    </citation>
    <scope>NUCLEOTIDE SEQUENCE</scope>
    <source>
        <strain evidence="3">TBG_1078</strain>
    </source>
</reference>
<gene>
    <name evidence="3" type="ORF">NYPRO_LOCUS13402</name>
</gene>
<dbReference type="AlphaFoldDB" id="A0A811YVZ4"/>
<dbReference type="Gene3D" id="2.60.40.10">
    <property type="entry name" value="Immunoglobulins"/>
    <property type="match status" value="1"/>
</dbReference>
<dbReference type="GO" id="GO:0005886">
    <property type="term" value="C:plasma membrane"/>
    <property type="evidence" value="ECO:0007669"/>
    <property type="project" value="TreeGrafter"/>
</dbReference>
<keyword evidence="2" id="KW-0732">Signal</keyword>
<dbReference type="PANTHER" id="PTHR23268:SF42">
    <property type="entry name" value="T CELL RECEPTOR BETA VARIABLE 10-1-RELATED"/>
    <property type="match status" value="1"/>
</dbReference>
<dbReference type="GO" id="GO:0002376">
    <property type="term" value="P:immune system process"/>
    <property type="evidence" value="ECO:0007669"/>
    <property type="project" value="UniProtKB-KW"/>
</dbReference>
<protein>
    <submittedName>
        <fullName evidence="3">(raccoon dog) hypothetical protein</fullName>
    </submittedName>
</protein>
<feature type="chain" id="PRO_5032427023" evidence="2">
    <location>
        <begin position="21"/>
        <end position="93"/>
    </location>
</feature>
<accession>A0A811YVZ4</accession>
<evidence type="ECO:0000256" key="1">
    <source>
        <dbReference type="ARBA" id="ARBA00022859"/>
    </source>
</evidence>
<comment type="caution">
    <text evidence="3">The sequence shown here is derived from an EMBL/GenBank/DDBJ whole genome shotgun (WGS) entry which is preliminary data.</text>
</comment>
<dbReference type="PANTHER" id="PTHR23268">
    <property type="entry name" value="T-CELL RECEPTOR BETA CHAIN"/>
    <property type="match status" value="1"/>
</dbReference>
<name>A0A811YVZ4_NYCPR</name>
<dbReference type="InterPro" id="IPR036179">
    <property type="entry name" value="Ig-like_dom_sf"/>
</dbReference>
<sequence>MSLNLFCVTLCLLGAGPIDAVITQMPRHRIIQRGTKMILECSQDMNHFAMFWYRQDPGQGLMLIHYSSDVRSTAKGDVAEGYNVSRNVKEDFP</sequence>
<dbReference type="GO" id="GO:0007166">
    <property type="term" value="P:cell surface receptor signaling pathway"/>
    <property type="evidence" value="ECO:0007669"/>
    <property type="project" value="TreeGrafter"/>
</dbReference>
<feature type="signal peptide" evidence="2">
    <location>
        <begin position="1"/>
        <end position="20"/>
    </location>
</feature>
<keyword evidence="4" id="KW-1185">Reference proteome</keyword>
<keyword evidence="1" id="KW-0391">Immunity</keyword>
<dbReference type="EMBL" id="CAJHUB010000749">
    <property type="protein sequence ID" value="CAD7680610.1"/>
    <property type="molecule type" value="Genomic_DNA"/>
</dbReference>
<evidence type="ECO:0000256" key="2">
    <source>
        <dbReference type="SAM" id="SignalP"/>
    </source>
</evidence>
<evidence type="ECO:0000313" key="3">
    <source>
        <dbReference type="EMBL" id="CAD7680610.1"/>
    </source>
</evidence>
<dbReference type="InterPro" id="IPR013783">
    <property type="entry name" value="Ig-like_fold"/>
</dbReference>
<dbReference type="Proteomes" id="UP000645828">
    <property type="component" value="Unassembled WGS sequence"/>
</dbReference>